<dbReference type="SUPFAM" id="SSF57850">
    <property type="entry name" value="RING/U-box"/>
    <property type="match status" value="1"/>
</dbReference>
<dbReference type="PROSITE" id="PS50089">
    <property type="entry name" value="ZF_RING_2"/>
    <property type="match status" value="1"/>
</dbReference>
<evidence type="ECO:0000256" key="5">
    <source>
        <dbReference type="SAM" id="MobiDB-lite"/>
    </source>
</evidence>
<evidence type="ECO:0000259" key="6">
    <source>
        <dbReference type="PROSITE" id="PS50089"/>
    </source>
</evidence>
<sequence length="573" mass="63220">MLGTSTAEVVYDYVEEIDPNLTCAICRSALVDPVTTTSCKHTFCRDCITTALAHQPQCPIDRSALTTHNLHDTEMLVKLMLDELKVRCAAEGCGQVMERGLLLSHSKGCLKSLVLCHEPECGLSMMRERLPHHRAYECFQRKMACEKCKVMLTFRQRSEHPHDGATDESQACVHCGNHLGANDTDIRLHRWTCTRAPVPCTHNARGCAVLCPRDELATHLAACPFEACSALFEANDARLQQLEESNAAMALKIGSLTAKFEVFQAELANVTASLGLAGEVFELSATRRPSLPHSRPVLDPVLPIGGSDLGDSADLAVPGNSPTPSMPRRVTASVASAAGAASGRDSSSVLSTRVEDRSNGSEGLRSLPRPMHTLSQRSPLDRSQRRRSSALAVVDMLPRGMSTEQSLAALRSIVIHLGMCLDNVDNHAHLRTMTETLRIQEEIASLRAIVHTLRMEVFSDRPRSSRRSMPQPTTPADDDTQADLRLEPPLPHTPFASYMSHDWLQSATRELSTASEDENSDADGEAAGTRRHRVRESVVFSQSVNWTMRVEDRLAVQWAFLCHRPPTFRGWRR</sequence>
<reference evidence="8" key="1">
    <citation type="submission" date="2023-02" db="EMBL/GenBank/DDBJ databases">
        <title>Identification and recombinant expression of a fungal hydrolase from Papiliotrema laurentii that hydrolyzes apple cutin and clears colloidal polyester polyurethane.</title>
        <authorList>
            <consortium name="DOE Joint Genome Institute"/>
            <person name="Roman V.A."/>
            <person name="Bojanowski C."/>
            <person name="Crable B.R."/>
            <person name="Wagner D.N."/>
            <person name="Hung C.S."/>
            <person name="Nadeau L.J."/>
            <person name="Schratz L."/>
            <person name="Haridas S."/>
            <person name="Pangilinan J."/>
            <person name="Lipzen A."/>
            <person name="Na H."/>
            <person name="Yan M."/>
            <person name="Ng V."/>
            <person name="Grigoriev I.V."/>
            <person name="Spatafora J.W."/>
            <person name="Barlow D."/>
            <person name="Biffinger J."/>
            <person name="Kelley-Loughnane N."/>
            <person name="Varaljay V.A."/>
            <person name="Crookes-Goodson W.J."/>
        </authorList>
    </citation>
    <scope>NUCLEOTIDE SEQUENCE</scope>
    <source>
        <strain evidence="8">5307AH</strain>
    </source>
</reference>
<evidence type="ECO:0008006" key="10">
    <source>
        <dbReference type="Google" id="ProtNLM"/>
    </source>
</evidence>
<dbReference type="InterPro" id="IPR013083">
    <property type="entry name" value="Znf_RING/FYVE/PHD"/>
</dbReference>
<gene>
    <name evidence="8" type="ORF">DB88DRAFT_474399</name>
</gene>
<keyword evidence="1 4" id="KW-0479">Metal-binding</keyword>
<feature type="compositionally biased region" description="Low complexity" evidence="5">
    <location>
        <begin position="328"/>
        <end position="349"/>
    </location>
</feature>
<keyword evidence="9" id="KW-1185">Reference proteome</keyword>
<feature type="region of interest" description="Disordered" evidence="5">
    <location>
        <begin position="309"/>
        <end position="387"/>
    </location>
</feature>
<evidence type="ECO:0000256" key="1">
    <source>
        <dbReference type="ARBA" id="ARBA00022723"/>
    </source>
</evidence>
<organism evidence="8 9">
    <name type="scientific">Papiliotrema laurentii</name>
    <name type="common">Cryptococcus laurentii</name>
    <dbReference type="NCBI Taxonomy" id="5418"/>
    <lineage>
        <taxon>Eukaryota</taxon>
        <taxon>Fungi</taxon>
        <taxon>Dikarya</taxon>
        <taxon>Basidiomycota</taxon>
        <taxon>Agaricomycotina</taxon>
        <taxon>Tremellomycetes</taxon>
        <taxon>Tremellales</taxon>
        <taxon>Rhynchogastremaceae</taxon>
        <taxon>Papiliotrema</taxon>
    </lineage>
</organism>
<feature type="region of interest" description="Disordered" evidence="5">
    <location>
        <begin position="508"/>
        <end position="534"/>
    </location>
</feature>
<feature type="region of interest" description="Disordered" evidence="5">
    <location>
        <begin position="459"/>
        <end position="491"/>
    </location>
</feature>
<feature type="domain" description="RING-type" evidence="6">
    <location>
        <begin position="23"/>
        <end position="62"/>
    </location>
</feature>
<dbReference type="InterPro" id="IPR001293">
    <property type="entry name" value="Znf_TRAF"/>
</dbReference>
<dbReference type="PANTHER" id="PTHR10131:SF94">
    <property type="entry name" value="TNF RECEPTOR-ASSOCIATED FACTOR 4"/>
    <property type="match status" value="1"/>
</dbReference>
<evidence type="ECO:0000256" key="2">
    <source>
        <dbReference type="ARBA" id="ARBA00022771"/>
    </source>
</evidence>
<dbReference type="PANTHER" id="PTHR10131">
    <property type="entry name" value="TNF RECEPTOR ASSOCIATED FACTOR"/>
    <property type="match status" value="1"/>
</dbReference>
<dbReference type="Pfam" id="PF13923">
    <property type="entry name" value="zf-C3HC4_2"/>
    <property type="match status" value="1"/>
</dbReference>
<evidence type="ECO:0000256" key="4">
    <source>
        <dbReference type="PROSITE-ProRule" id="PRU00207"/>
    </source>
</evidence>
<evidence type="ECO:0000313" key="9">
    <source>
        <dbReference type="Proteomes" id="UP001182556"/>
    </source>
</evidence>
<evidence type="ECO:0000259" key="7">
    <source>
        <dbReference type="PROSITE" id="PS50145"/>
    </source>
</evidence>
<dbReference type="PROSITE" id="PS00518">
    <property type="entry name" value="ZF_RING_1"/>
    <property type="match status" value="1"/>
</dbReference>
<dbReference type="InterPro" id="IPR017907">
    <property type="entry name" value="Znf_RING_CS"/>
</dbReference>
<evidence type="ECO:0000256" key="3">
    <source>
        <dbReference type="ARBA" id="ARBA00022833"/>
    </source>
</evidence>
<comment type="caution">
    <text evidence="8">The sequence shown here is derived from an EMBL/GenBank/DDBJ whole genome shotgun (WGS) entry which is preliminary data.</text>
</comment>
<keyword evidence="2 4" id="KW-0863">Zinc-finger</keyword>
<feature type="domain" description="TRAF-type" evidence="7">
    <location>
        <begin position="104"/>
        <end position="149"/>
    </location>
</feature>
<feature type="compositionally biased region" description="Acidic residues" evidence="5">
    <location>
        <begin position="515"/>
        <end position="524"/>
    </location>
</feature>
<dbReference type="SUPFAM" id="SSF49599">
    <property type="entry name" value="TRAF domain-like"/>
    <property type="match status" value="2"/>
</dbReference>
<dbReference type="InterPro" id="IPR001841">
    <property type="entry name" value="Znf_RING"/>
</dbReference>
<proteinExistence type="predicted"/>
<dbReference type="EMBL" id="JAODAN010000009">
    <property type="protein sequence ID" value="KAK1922024.1"/>
    <property type="molecule type" value="Genomic_DNA"/>
</dbReference>
<protein>
    <recommendedName>
        <fullName evidence="10">RING-type domain-containing protein</fullName>
    </recommendedName>
</protein>
<feature type="zinc finger region" description="TRAF-type" evidence="4">
    <location>
        <begin position="104"/>
        <end position="149"/>
    </location>
</feature>
<dbReference type="Gene3D" id="3.30.40.10">
    <property type="entry name" value="Zinc/RING finger domain, C3HC4 (zinc finger)"/>
    <property type="match status" value="3"/>
</dbReference>
<dbReference type="SMART" id="SM00184">
    <property type="entry name" value="RING"/>
    <property type="match status" value="1"/>
</dbReference>
<evidence type="ECO:0000313" key="8">
    <source>
        <dbReference type="EMBL" id="KAK1922024.1"/>
    </source>
</evidence>
<accession>A0AAD9CU12</accession>
<keyword evidence="3 4" id="KW-0862">Zinc</keyword>
<name>A0AAD9CU12_PAPLA</name>
<dbReference type="PROSITE" id="PS50145">
    <property type="entry name" value="ZF_TRAF"/>
    <property type="match status" value="1"/>
</dbReference>
<dbReference type="Proteomes" id="UP001182556">
    <property type="component" value="Unassembled WGS sequence"/>
</dbReference>
<dbReference type="GO" id="GO:0008270">
    <property type="term" value="F:zinc ion binding"/>
    <property type="evidence" value="ECO:0007669"/>
    <property type="project" value="UniProtKB-KW"/>
</dbReference>
<dbReference type="AlphaFoldDB" id="A0AAD9CU12"/>